<keyword evidence="3" id="KW-1185">Reference proteome</keyword>
<dbReference type="EMBL" id="CP144749">
    <property type="protein sequence ID" value="WVZ73016.1"/>
    <property type="molecule type" value="Genomic_DNA"/>
</dbReference>
<feature type="region of interest" description="Disordered" evidence="1">
    <location>
        <begin position="35"/>
        <end position="93"/>
    </location>
</feature>
<protein>
    <submittedName>
        <fullName evidence="2">Uncharacterized protein</fullName>
    </submittedName>
</protein>
<name>A0AAQ3WTI7_PASNO</name>
<evidence type="ECO:0000313" key="2">
    <source>
        <dbReference type="EMBL" id="WVZ73016.1"/>
    </source>
</evidence>
<proteinExistence type="predicted"/>
<reference evidence="2 3" key="1">
    <citation type="submission" date="2024-02" db="EMBL/GenBank/DDBJ databases">
        <title>High-quality chromosome-scale genome assembly of Pensacola bahiagrass (Paspalum notatum Flugge var. saurae).</title>
        <authorList>
            <person name="Vega J.M."/>
            <person name="Podio M."/>
            <person name="Orjuela J."/>
            <person name="Siena L.A."/>
            <person name="Pessino S.C."/>
            <person name="Combes M.C."/>
            <person name="Mariac C."/>
            <person name="Albertini E."/>
            <person name="Pupilli F."/>
            <person name="Ortiz J.P.A."/>
            <person name="Leblanc O."/>
        </authorList>
    </citation>
    <scope>NUCLEOTIDE SEQUENCE [LARGE SCALE GENOMIC DNA]</scope>
    <source>
        <strain evidence="2">R1</strain>
        <tissue evidence="2">Leaf</tissue>
    </source>
</reference>
<feature type="compositionally biased region" description="Basic residues" evidence="1">
    <location>
        <begin position="81"/>
        <end position="93"/>
    </location>
</feature>
<evidence type="ECO:0000313" key="3">
    <source>
        <dbReference type="Proteomes" id="UP001341281"/>
    </source>
</evidence>
<evidence type="ECO:0000256" key="1">
    <source>
        <dbReference type="SAM" id="MobiDB-lite"/>
    </source>
</evidence>
<dbReference type="Proteomes" id="UP001341281">
    <property type="component" value="Chromosome 05"/>
</dbReference>
<feature type="compositionally biased region" description="Basic residues" evidence="1">
    <location>
        <begin position="56"/>
        <end position="71"/>
    </location>
</feature>
<accession>A0AAQ3WTI7</accession>
<sequence length="93" mass="9919">MLSFHDTTTDGDDDDDMEDLRAPLLDARGETGIGGAGGWKYEAESGVNARGGSGRSGRRRCTAAGRRRLGSRKVGGASSSCRRRAFATRWRAA</sequence>
<dbReference type="AlphaFoldDB" id="A0AAQ3WTI7"/>
<organism evidence="2 3">
    <name type="scientific">Paspalum notatum var. saurae</name>
    <dbReference type="NCBI Taxonomy" id="547442"/>
    <lineage>
        <taxon>Eukaryota</taxon>
        <taxon>Viridiplantae</taxon>
        <taxon>Streptophyta</taxon>
        <taxon>Embryophyta</taxon>
        <taxon>Tracheophyta</taxon>
        <taxon>Spermatophyta</taxon>
        <taxon>Magnoliopsida</taxon>
        <taxon>Liliopsida</taxon>
        <taxon>Poales</taxon>
        <taxon>Poaceae</taxon>
        <taxon>PACMAD clade</taxon>
        <taxon>Panicoideae</taxon>
        <taxon>Andropogonodae</taxon>
        <taxon>Paspaleae</taxon>
        <taxon>Paspalinae</taxon>
        <taxon>Paspalum</taxon>
    </lineage>
</organism>
<gene>
    <name evidence="2" type="ORF">U9M48_021383</name>
</gene>